<organism evidence="1 2">
    <name type="scientific">Trametes pubescens</name>
    <name type="common">White-rot fungus</name>
    <dbReference type="NCBI Taxonomy" id="154538"/>
    <lineage>
        <taxon>Eukaryota</taxon>
        <taxon>Fungi</taxon>
        <taxon>Dikarya</taxon>
        <taxon>Basidiomycota</taxon>
        <taxon>Agaricomycotina</taxon>
        <taxon>Agaricomycetes</taxon>
        <taxon>Polyporales</taxon>
        <taxon>Polyporaceae</taxon>
        <taxon>Trametes</taxon>
    </lineage>
</organism>
<sequence>QLLKVPVQRGHIDYDYPFSFELLILAIRNADAATGCPADVRNFVLEHLSTGPGLAHLSSELVSLLYESLDNPLKYYRCPSCTAEVIV</sequence>
<dbReference type="EMBL" id="MNAD01001608">
    <property type="protein sequence ID" value="OJT03557.1"/>
    <property type="molecule type" value="Genomic_DNA"/>
</dbReference>
<comment type="caution">
    <text evidence="1">The sequence shown here is derived from an EMBL/GenBank/DDBJ whole genome shotgun (WGS) entry which is preliminary data.</text>
</comment>
<reference evidence="1 2" key="1">
    <citation type="submission" date="2016-10" db="EMBL/GenBank/DDBJ databases">
        <title>Genome sequence of the basidiomycete white-rot fungus Trametes pubescens.</title>
        <authorList>
            <person name="Makela M.R."/>
            <person name="Granchi Z."/>
            <person name="Peng M."/>
            <person name="De Vries R.P."/>
            <person name="Grigoriev I."/>
            <person name="Riley R."/>
            <person name="Hilden K."/>
        </authorList>
    </citation>
    <scope>NUCLEOTIDE SEQUENCE [LARGE SCALE GENOMIC DNA]</scope>
    <source>
        <strain evidence="1 2">FBCC735</strain>
    </source>
</reference>
<gene>
    <name evidence="1" type="ORF">TRAPUB_5786</name>
</gene>
<dbReference type="AlphaFoldDB" id="A0A1M2V7P5"/>
<accession>A0A1M2V7P5</accession>
<protein>
    <submittedName>
        <fullName evidence="1">Uncharacterized protein</fullName>
    </submittedName>
</protein>
<dbReference type="OrthoDB" id="2718733at2759"/>
<name>A0A1M2V7P5_TRAPU</name>
<keyword evidence="2" id="KW-1185">Reference proteome</keyword>
<evidence type="ECO:0000313" key="2">
    <source>
        <dbReference type="Proteomes" id="UP000184267"/>
    </source>
</evidence>
<feature type="non-terminal residue" evidence="1">
    <location>
        <position position="1"/>
    </location>
</feature>
<evidence type="ECO:0000313" key="1">
    <source>
        <dbReference type="EMBL" id="OJT03557.1"/>
    </source>
</evidence>
<dbReference type="Proteomes" id="UP000184267">
    <property type="component" value="Unassembled WGS sequence"/>
</dbReference>
<proteinExistence type="predicted"/>